<dbReference type="AlphaFoldDB" id="A0A285PCB1"/>
<gene>
    <name evidence="1" type="ORF">SAMN06265368_2156</name>
</gene>
<evidence type="ECO:0000313" key="2">
    <source>
        <dbReference type="Proteomes" id="UP000219439"/>
    </source>
</evidence>
<dbReference type="Proteomes" id="UP000219439">
    <property type="component" value="Unassembled WGS sequence"/>
</dbReference>
<dbReference type="RefSeq" id="WP_141401222.1">
    <property type="nucleotide sequence ID" value="NZ_OBEL01000002.1"/>
</dbReference>
<dbReference type="OrthoDB" id="7431744at2"/>
<protein>
    <recommendedName>
        <fullName evidence="3">DUF4274 domain-containing protein</fullName>
    </recommendedName>
</protein>
<evidence type="ECO:0008006" key="3">
    <source>
        <dbReference type="Google" id="ProtNLM"/>
    </source>
</evidence>
<dbReference type="EMBL" id="OBEL01000002">
    <property type="protein sequence ID" value="SNZ19078.1"/>
    <property type="molecule type" value="Genomic_DNA"/>
</dbReference>
<reference evidence="1 2" key="1">
    <citation type="submission" date="2017-09" db="EMBL/GenBank/DDBJ databases">
        <authorList>
            <person name="Ehlers B."/>
            <person name="Leendertz F.H."/>
        </authorList>
    </citation>
    <scope>NUCLEOTIDE SEQUENCE [LARGE SCALE GENOMIC DNA]</scope>
    <source>
        <strain evidence="1 2">DSM 18289</strain>
    </source>
</reference>
<evidence type="ECO:0000313" key="1">
    <source>
        <dbReference type="EMBL" id="SNZ19078.1"/>
    </source>
</evidence>
<organism evidence="1 2">
    <name type="scientific">Cohaesibacter gelatinilyticus</name>
    <dbReference type="NCBI Taxonomy" id="372072"/>
    <lineage>
        <taxon>Bacteria</taxon>
        <taxon>Pseudomonadati</taxon>
        <taxon>Pseudomonadota</taxon>
        <taxon>Alphaproteobacteria</taxon>
        <taxon>Hyphomicrobiales</taxon>
        <taxon>Cohaesibacteraceae</taxon>
    </lineage>
</organism>
<proteinExistence type="predicted"/>
<sequence>MQTAKELPEELDVTNPLHVEWIKSSRDPLIWHEAAVAALAYMGDKHGFLPWLVEQPELDRATAGWLFLWCAGERYLSGQKDGFYAKIPDDRVLELTKEICWRSENGEFGSERAGLDTSFEETREKCLKLISNGQIADGVVAPRALLSKPFQSQNGNGKYFVSDGMLVNSSFMSGLLGWA</sequence>
<name>A0A285PCB1_9HYPH</name>
<accession>A0A285PCB1</accession>
<keyword evidence="2" id="KW-1185">Reference proteome</keyword>